<dbReference type="InterPro" id="IPR019933">
    <property type="entry name" value="DivIVA_domain"/>
</dbReference>
<name>A0A135Z2F5_GARVA</name>
<evidence type="ECO:0000313" key="3">
    <source>
        <dbReference type="Proteomes" id="UP000070505"/>
    </source>
</evidence>
<dbReference type="AlphaFoldDB" id="A0A135Z2F5"/>
<reference evidence="3" key="1">
    <citation type="submission" date="2016-02" db="EMBL/GenBank/DDBJ databases">
        <authorList>
            <person name="Mitreva M."/>
            <person name="Pepin K.H."/>
            <person name="Mihindukulasuriya K.A."/>
            <person name="Fulton R."/>
            <person name="Fronick C."/>
            <person name="O'Laughlin M."/>
            <person name="Miner T."/>
            <person name="Herter B."/>
            <person name="Rosa B.A."/>
            <person name="Cordes M."/>
            <person name="Tomlinson C."/>
            <person name="Wollam A."/>
            <person name="Palsikar V.B."/>
            <person name="Mardis E.R."/>
            <person name="Wilson R.K."/>
        </authorList>
    </citation>
    <scope>NUCLEOTIDE SEQUENCE [LARGE SCALE GENOMIC DNA]</scope>
    <source>
        <strain evidence="3">CMW7778B</strain>
    </source>
</reference>
<feature type="region of interest" description="Disordered" evidence="1">
    <location>
        <begin position="300"/>
        <end position="385"/>
    </location>
</feature>
<feature type="compositionally biased region" description="Polar residues" evidence="1">
    <location>
        <begin position="325"/>
        <end position="334"/>
    </location>
</feature>
<dbReference type="Proteomes" id="UP000070505">
    <property type="component" value="Unassembled WGS sequence"/>
</dbReference>
<feature type="compositionally biased region" description="Acidic residues" evidence="1">
    <location>
        <begin position="413"/>
        <end position="425"/>
    </location>
</feature>
<dbReference type="InterPro" id="IPR019932">
    <property type="entry name" value="CHP03543"/>
</dbReference>
<feature type="compositionally biased region" description="Acidic residues" evidence="1">
    <location>
        <begin position="311"/>
        <end position="323"/>
    </location>
</feature>
<organism evidence="2 3">
    <name type="scientific">Gardnerella vaginalis</name>
    <dbReference type="NCBI Taxonomy" id="2702"/>
    <lineage>
        <taxon>Bacteria</taxon>
        <taxon>Bacillati</taxon>
        <taxon>Actinomycetota</taxon>
        <taxon>Actinomycetes</taxon>
        <taxon>Bifidobacteriales</taxon>
        <taxon>Bifidobacteriaceae</taxon>
        <taxon>Gardnerella</taxon>
    </lineage>
</organism>
<sequence length="425" mass="46880">MERVGKRKFGYNVSQVNEFLERAHKSYVSNDMELTQKDIQEVSFDLERNGYVISQVDAALSRLENAVVDKITEYDISHRGRVVWKAELEDIYRTLLKHAKRAERQRFAPGEDKRPSYDRTQVDELVNQILDKIAVSLGRAPSWDTEEDILDEIESEFVSDIVFTQRKGKHGYDERQVDYYLNACVRVLSKLESYDRISNDLDVNAADSYEGSNSEEKSDSEFGLSSLVKNSEDNSAESSEKNVSSLPSFAPTSSSANAEGTVEAALSASNLFGDSNAELDKENPVVSSSLSDLANGAVPEKQSIFAPVEHDSDDDNSDTDDDMIQSATVLSNVNKSSAPLPPAFPPAPKKSSSEPLVSEPLVSDSSNSDLNSNSEDHSSLNFEQSRSLNLDIPDLSFPIMNKLGSFDSSSDSDTSDSDTSDSENN</sequence>
<feature type="compositionally biased region" description="Low complexity" evidence="1">
    <location>
        <begin position="244"/>
        <end position="255"/>
    </location>
</feature>
<protein>
    <submittedName>
        <fullName evidence="2">DivIVA domain repeat protein</fullName>
    </submittedName>
</protein>
<feature type="compositionally biased region" description="Pro residues" evidence="1">
    <location>
        <begin position="339"/>
        <end position="348"/>
    </location>
</feature>
<dbReference type="NCBIfam" id="TIGR03543">
    <property type="entry name" value="divI1A_rptt_fam"/>
    <property type="match status" value="1"/>
</dbReference>
<proteinExistence type="predicted"/>
<evidence type="ECO:0000256" key="1">
    <source>
        <dbReference type="SAM" id="MobiDB-lite"/>
    </source>
</evidence>
<feature type="compositionally biased region" description="Low complexity" evidence="1">
    <location>
        <begin position="349"/>
        <end position="373"/>
    </location>
</feature>
<feature type="region of interest" description="Disordered" evidence="1">
    <location>
        <begin position="399"/>
        <end position="425"/>
    </location>
</feature>
<gene>
    <name evidence="2" type="ORF">HMPREF3230_01269</name>
</gene>
<comment type="caution">
    <text evidence="2">The sequence shown here is derived from an EMBL/GenBank/DDBJ whole genome shotgun (WGS) entry which is preliminary data.</text>
</comment>
<accession>A0A135Z2F5</accession>
<dbReference type="PATRIC" id="fig|2702.101.peg.1255"/>
<feature type="region of interest" description="Disordered" evidence="1">
    <location>
        <begin position="231"/>
        <end position="255"/>
    </location>
</feature>
<dbReference type="EMBL" id="LSRC01000057">
    <property type="protein sequence ID" value="KXI15834.1"/>
    <property type="molecule type" value="Genomic_DNA"/>
</dbReference>
<dbReference type="NCBIfam" id="TIGR03544">
    <property type="entry name" value="DivI1A_domain"/>
    <property type="match status" value="1"/>
</dbReference>
<evidence type="ECO:0000313" key="2">
    <source>
        <dbReference type="EMBL" id="KXI15834.1"/>
    </source>
</evidence>